<proteinExistence type="predicted"/>
<name>A0AC34RJ93_9BILA</name>
<reference evidence="2" key="1">
    <citation type="submission" date="2022-11" db="UniProtKB">
        <authorList>
            <consortium name="WormBaseParasite"/>
        </authorList>
    </citation>
    <scope>IDENTIFICATION</scope>
</reference>
<dbReference type="WBParaSite" id="JU765_v2.g7526.t1">
    <property type="protein sequence ID" value="JU765_v2.g7526.t1"/>
    <property type="gene ID" value="JU765_v2.g7526"/>
</dbReference>
<evidence type="ECO:0000313" key="2">
    <source>
        <dbReference type="WBParaSite" id="JU765_v2.g7526.t1"/>
    </source>
</evidence>
<organism evidence="1 2">
    <name type="scientific">Panagrolaimus sp. JU765</name>
    <dbReference type="NCBI Taxonomy" id="591449"/>
    <lineage>
        <taxon>Eukaryota</taxon>
        <taxon>Metazoa</taxon>
        <taxon>Ecdysozoa</taxon>
        <taxon>Nematoda</taxon>
        <taxon>Chromadorea</taxon>
        <taxon>Rhabditida</taxon>
        <taxon>Tylenchina</taxon>
        <taxon>Panagrolaimomorpha</taxon>
        <taxon>Panagrolaimoidea</taxon>
        <taxon>Panagrolaimidae</taxon>
        <taxon>Panagrolaimus</taxon>
    </lineage>
</organism>
<dbReference type="Proteomes" id="UP000887576">
    <property type="component" value="Unplaced"/>
</dbReference>
<sequence>CKSTYKMPEKGPILPGNEDVAQCTREFSDISPLTGGNIAFSTLEGRPSAENFEESEVLQEWVTASGIQIVLLRQNTFGDEVFHDPRVLKSYYWAISDIAVGGRCKCNGHANQCVKSTGHGQTALVCDCQHHTSGVDCQQCEPYYQDRPWRPATSEDANECLPCNCNGLSTRCYFDEKLYNETGHGGRCIDCAGNTQGPHCELCAENHWRRPGENFCVPCGCNKEGSKSQQCDANGQCECKPGVTGARCDQCEAGFYDFSSRFFATNVTSDFLEGIEKWTAASERRLEDVQWAQIDNEIAVSQEDDQPVYFLAPSKYLGDQRMLYNQEISFSLRVQQERGNPSKKDVILVGAS</sequence>
<evidence type="ECO:0000313" key="1">
    <source>
        <dbReference type="Proteomes" id="UP000887576"/>
    </source>
</evidence>
<accession>A0AC34RJ93</accession>
<protein>
    <submittedName>
        <fullName evidence="2">Uncharacterized protein</fullName>
    </submittedName>
</protein>